<reference evidence="2" key="1">
    <citation type="journal article" date="2022" name="Mol. Ecol. Resour.">
        <title>The genomes of chicory, endive, great burdock and yacon provide insights into Asteraceae palaeo-polyploidization history and plant inulin production.</title>
        <authorList>
            <person name="Fan W."/>
            <person name="Wang S."/>
            <person name="Wang H."/>
            <person name="Wang A."/>
            <person name="Jiang F."/>
            <person name="Liu H."/>
            <person name="Zhao H."/>
            <person name="Xu D."/>
            <person name="Zhang Y."/>
        </authorList>
    </citation>
    <scope>NUCLEOTIDE SEQUENCE [LARGE SCALE GENOMIC DNA]</scope>
    <source>
        <strain evidence="2">cv. Yunnan</strain>
    </source>
</reference>
<name>A0ACB9E5Q8_9ASTR</name>
<accession>A0ACB9E5Q8</accession>
<dbReference type="EMBL" id="CM042035">
    <property type="protein sequence ID" value="KAI3754185.1"/>
    <property type="molecule type" value="Genomic_DNA"/>
</dbReference>
<reference evidence="1 2" key="2">
    <citation type="journal article" date="2022" name="Mol. Ecol. Resour.">
        <title>The genomes of chicory, endive, great burdock and yacon provide insights into Asteraceae paleo-polyploidization history and plant inulin production.</title>
        <authorList>
            <person name="Fan W."/>
            <person name="Wang S."/>
            <person name="Wang H."/>
            <person name="Wang A."/>
            <person name="Jiang F."/>
            <person name="Liu H."/>
            <person name="Zhao H."/>
            <person name="Xu D."/>
            <person name="Zhang Y."/>
        </authorList>
    </citation>
    <scope>NUCLEOTIDE SEQUENCE [LARGE SCALE GENOMIC DNA]</scope>
    <source>
        <strain evidence="2">cv. Yunnan</strain>
        <tissue evidence="1">Leaves</tissue>
    </source>
</reference>
<protein>
    <submittedName>
        <fullName evidence="1">Uncharacterized protein</fullName>
    </submittedName>
</protein>
<organism evidence="1 2">
    <name type="scientific">Smallanthus sonchifolius</name>
    <dbReference type="NCBI Taxonomy" id="185202"/>
    <lineage>
        <taxon>Eukaryota</taxon>
        <taxon>Viridiplantae</taxon>
        <taxon>Streptophyta</taxon>
        <taxon>Embryophyta</taxon>
        <taxon>Tracheophyta</taxon>
        <taxon>Spermatophyta</taxon>
        <taxon>Magnoliopsida</taxon>
        <taxon>eudicotyledons</taxon>
        <taxon>Gunneridae</taxon>
        <taxon>Pentapetalae</taxon>
        <taxon>asterids</taxon>
        <taxon>campanulids</taxon>
        <taxon>Asterales</taxon>
        <taxon>Asteraceae</taxon>
        <taxon>Asteroideae</taxon>
        <taxon>Heliantheae alliance</taxon>
        <taxon>Millerieae</taxon>
        <taxon>Smallanthus</taxon>
    </lineage>
</organism>
<comment type="caution">
    <text evidence="1">The sequence shown here is derived from an EMBL/GenBank/DDBJ whole genome shotgun (WGS) entry which is preliminary data.</text>
</comment>
<dbReference type="Proteomes" id="UP001056120">
    <property type="component" value="Linkage Group LG18"/>
</dbReference>
<keyword evidence="2" id="KW-1185">Reference proteome</keyword>
<sequence>MFLKFSVPVIVIRIECTYSMHQENIYFLISFGLVSLLPSHKISPSTPFQTGHPSSFRDLQRDSCERRCHKSPAGAHWRQWHHKFL</sequence>
<proteinExistence type="predicted"/>
<gene>
    <name evidence="1" type="ORF">L1987_53963</name>
</gene>
<evidence type="ECO:0000313" key="2">
    <source>
        <dbReference type="Proteomes" id="UP001056120"/>
    </source>
</evidence>
<evidence type="ECO:0000313" key="1">
    <source>
        <dbReference type="EMBL" id="KAI3754185.1"/>
    </source>
</evidence>